<keyword evidence="4" id="KW-0949">S-adenosyl-L-methionine</keyword>
<dbReference type="SUPFAM" id="SSF53335">
    <property type="entry name" value="S-adenosyl-L-methionine-dependent methyltransferases"/>
    <property type="match status" value="1"/>
</dbReference>
<proteinExistence type="predicted"/>
<dbReference type="Pfam" id="PF07669">
    <property type="entry name" value="Eco57I"/>
    <property type="match status" value="1"/>
</dbReference>
<dbReference type="InterPro" id="IPR050953">
    <property type="entry name" value="N4_N6_ade-DNA_methylase"/>
</dbReference>
<dbReference type="RefSeq" id="WP_091732128.1">
    <property type="nucleotide sequence ID" value="NZ_FNQE01000033.1"/>
</dbReference>
<dbReference type="GO" id="GO:0009307">
    <property type="term" value="P:DNA restriction-modification system"/>
    <property type="evidence" value="ECO:0007669"/>
    <property type="project" value="UniProtKB-KW"/>
</dbReference>
<evidence type="ECO:0000313" key="9">
    <source>
        <dbReference type="EMBL" id="SDZ30560.1"/>
    </source>
</evidence>
<organism evidence="9 10">
    <name type="scientific">Proteiniborus ethanoligenes</name>
    <dbReference type="NCBI Taxonomy" id="415015"/>
    <lineage>
        <taxon>Bacteria</taxon>
        <taxon>Bacillati</taxon>
        <taxon>Bacillota</taxon>
        <taxon>Clostridia</taxon>
        <taxon>Eubacteriales</taxon>
        <taxon>Proteiniborus</taxon>
    </lineage>
</organism>
<evidence type="ECO:0000256" key="5">
    <source>
        <dbReference type="ARBA" id="ARBA00022747"/>
    </source>
</evidence>
<dbReference type="OrthoDB" id="9813673at2"/>
<evidence type="ECO:0000256" key="3">
    <source>
        <dbReference type="ARBA" id="ARBA00022679"/>
    </source>
</evidence>
<reference evidence="9 10" key="1">
    <citation type="submission" date="2016-10" db="EMBL/GenBank/DDBJ databases">
        <authorList>
            <person name="de Groot N.N."/>
        </authorList>
    </citation>
    <scope>NUCLEOTIDE SEQUENCE [LARGE SCALE GENOMIC DNA]</scope>
    <source>
        <strain evidence="9 10">DSM 21650</strain>
    </source>
</reference>
<keyword evidence="6" id="KW-0238">DNA-binding</keyword>
<dbReference type="AlphaFoldDB" id="A0A1H3RY54"/>
<keyword evidence="2 9" id="KW-0489">Methyltransferase</keyword>
<keyword evidence="3 9" id="KW-0808">Transferase</keyword>
<dbReference type="EMBL" id="FNQE01000033">
    <property type="protein sequence ID" value="SDZ30560.1"/>
    <property type="molecule type" value="Genomic_DNA"/>
</dbReference>
<evidence type="ECO:0000256" key="6">
    <source>
        <dbReference type="ARBA" id="ARBA00023125"/>
    </source>
</evidence>
<protein>
    <recommendedName>
        <fullName evidence="1">site-specific DNA-methyltransferase (adenine-specific)</fullName>
        <ecNumber evidence="1">2.1.1.72</ecNumber>
    </recommendedName>
</protein>
<evidence type="ECO:0000256" key="7">
    <source>
        <dbReference type="ARBA" id="ARBA00047942"/>
    </source>
</evidence>
<dbReference type="Proteomes" id="UP000198625">
    <property type="component" value="Unassembled WGS sequence"/>
</dbReference>
<gene>
    <name evidence="9" type="ORF">SAMN05660462_02620</name>
</gene>
<evidence type="ECO:0000256" key="2">
    <source>
        <dbReference type="ARBA" id="ARBA00022603"/>
    </source>
</evidence>
<dbReference type="InterPro" id="IPR029063">
    <property type="entry name" value="SAM-dependent_MTases_sf"/>
</dbReference>
<dbReference type="PANTHER" id="PTHR33841">
    <property type="entry name" value="DNA METHYLTRANSFERASE YEEA-RELATED"/>
    <property type="match status" value="1"/>
</dbReference>
<dbReference type="GO" id="GO:0003677">
    <property type="term" value="F:DNA binding"/>
    <property type="evidence" value="ECO:0007669"/>
    <property type="project" value="UniProtKB-KW"/>
</dbReference>
<dbReference type="Gene3D" id="3.40.50.150">
    <property type="entry name" value="Vaccinia Virus protein VP39"/>
    <property type="match status" value="1"/>
</dbReference>
<sequence length="506" mass="57903">MLNKDLYSNMYNPDVLSTLANLSNDEVFTPPEIANQMLDLLPGDLWSNPEATFLDPACKSGVFLREIAKRLIDGLKDEIPDLQERLDHIFHNQLYGIAITELTSLLSRRSIYGSKYPNSIFSFSTFDNPVGNIKYNIIEHTWEGNRCKYCGASKSEYKRSDELETHAYEFIHRKKPEEIFNMKFDVIIGNPPYQLDTGGYGRQAKPIYHLFVEQAKKLNPRYLSMIIPSRWFAGGMGLDDFRDTMISDNRISHLVDYANAKDCFPFNSISGGVCYFLWSREYSGECTVTNINGSNESTAIRRLDEFPVLVRYNESVDIIHKVLSLDEENIIEYVSSLTPYGLPTNYRGKATRSSDQDLILHTSAGTSYISRDEISKGFDTLDKYKVMVSKTSSEHAGEPGRDGKFRVMTSSMKVLSPGEVCTHSYFVVGNFNNETEANNLLLYLKSRFVRFLILQSMSSINLSKNVFTFVPIQDFSKPWTDEELYKKYGLNQEEIDFIESMIKPME</sequence>
<dbReference type="GO" id="GO:0009007">
    <property type="term" value="F:site-specific DNA-methyltransferase (adenine-specific) activity"/>
    <property type="evidence" value="ECO:0007669"/>
    <property type="project" value="UniProtKB-EC"/>
</dbReference>
<keyword evidence="5" id="KW-0680">Restriction system</keyword>
<dbReference type="InterPro" id="IPR002052">
    <property type="entry name" value="DNA_methylase_N6_adenine_CS"/>
</dbReference>
<accession>A0A1H3RY54</accession>
<dbReference type="GO" id="GO:0032259">
    <property type="term" value="P:methylation"/>
    <property type="evidence" value="ECO:0007669"/>
    <property type="project" value="UniProtKB-KW"/>
</dbReference>
<comment type="catalytic activity">
    <reaction evidence="7">
        <text>a 2'-deoxyadenosine in DNA + S-adenosyl-L-methionine = an N(6)-methyl-2'-deoxyadenosine in DNA + S-adenosyl-L-homocysteine + H(+)</text>
        <dbReference type="Rhea" id="RHEA:15197"/>
        <dbReference type="Rhea" id="RHEA-COMP:12418"/>
        <dbReference type="Rhea" id="RHEA-COMP:12419"/>
        <dbReference type="ChEBI" id="CHEBI:15378"/>
        <dbReference type="ChEBI" id="CHEBI:57856"/>
        <dbReference type="ChEBI" id="CHEBI:59789"/>
        <dbReference type="ChEBI" id="CHEBI:90615"/>
        <dbReference type="ChEBI" id="CHEBI:90616"/>
        <dbReference type="EC" id="2.1.1.72"/>
    </reaction>
</comment>
<name>A0A1H3RY54_9FIRM</name>
<evidence type="ECO:0000313" key="10">
    <source>
        <dbReference type="Proteomes" id="UP000198625"/>
    </source>
</evidence>
<dbReference type="PRINTS" id="PR00507">
    <property type="entry name" value="N12N6MTFRASE"/>
</dbReference>
<dbReference type="InterPro" id="IPR011639">
    <property type="entry name" value="MethylTrfase_TaqI-like_dom"/>
</dbReference>
<dbReference type="PROSITE" id="PS00092">
    <property type="entry name" value="N6_MTASE"/>
    <property type="match status" value="1"/>
</dbReference>
<evidence type="ECO:0000256" key="4">
    <source>
        <dbReference type="ARBA" id="ARBA00022691"/>
    </source>
</evidence>
<feature type="domain" description="Type II methyltransferase M.TaqI-like" evidence="8">
    <location>
        <begin position="92"/>
        <end position="264"/>
    </location>
</feature>
<keyword evidence="10" id="KW-1185">Reference proteome</keyword>
<dbReference type="EC" id="2.1.1.72" evidence="1"/>
<dbReference type="PANTHER" id="PTHR33841:SF6">
    <property type="entry name" value="TYPE II METHYLTRANSFERASE M.HINDII"/>
    <property type="match status" value="1"/>
</dbReference>
<evidence type="ECO:0000259" key="8">
    <source>
        <dbReference type="Pfam" id="PF07669"/>
    </source>
</evidence>
<evidence type="ECO:0000256" key="1">
    <source>
        <dbReference type="ARBA" id="ARBA00011900"/>
    </source>
</evidence>
<dbReference type="STRING" id="415015.SAMN05660462_02620"/>